<keyword evidence="1" id="KW-0472">Membrane</keyword>
<dbReference type="AlphaFoldDB" id="A0A915K1L5"/>
<protein>
    <submittedName>
        <fullName evidence="3">Uncharacterized protein</fullName>
    </submittedName>
</protein>
<evidence type="ECO:0000256" key="1">
    <source>
        <dbReference type="SAM" id="Phobius"/>
    </source>
</evidence>
<accession>A0A915K1L5</accession>
<dbReference type="Proteomes" id="UP000887565">
    <property type="component" value="Unplaced"/>
</dbReference>
<dbReference type="WBParaSite" id="nRc.2.0.1.t32568-RA">
    <property type="protein sequence ID" value="nRc.2.0.1.t32568-RA"/>
    <property type="gene ID" value="nRc.2.0.1.g32568"/>
</dbReference>
<keyword evidence="1" id="KW-1133">Transmembrane helix</keyword>
<keyword evidence="2" id="KW-1185">Reference proteome</keyword>
<evidence type="ECO:0000313" key="3">
    <source>
        <dbReference type="WBParaSite" id="nRc.2.0.1.t32568-RA"/>
    </source>
</evidence>
<sequence length="227" mass="26233">MSNQELAMQLSESKGSIQALFDIIRNLAMQDNKREANSCGQEPDRQQNSDYNEFLEFERQKKLQKQYQQMQQFQQQTALQPPQKTQAITGPTQTLQQGQFTNQQPQKDYSSVMVARQLQMNPLGQVDQRIALVKTNVLKICYVFDISLRNLDAFLEKLYKILITLLATIKLNAMPMVKTQKTPMTICWLWGIAVIIDPVWLNALVKLMSSMTRIIVMIMNEVKIVRC</sequence>
<evidence type="ECO:0000313" key="2">
    <source>
        <dbReference type="Proteomes" id="UP000887565"/>
    </source>
</evidence>
<name>A0A915K1L5_ROMCU</name>
<feature type="transmembrane region" description="Helical" evidence="1">
    <location>
        <begin position="183"/>
        <end position="205"/>
    </location>
</feature>
<organism evidence="2 3">
    <name type="scientific">Romanomermis culicivorax</name>
    <name type="common">Nematode worm</name>
    <dbReference type="NCBI Taxonomy" id="13658"/>
    <lineage>
        <taxon>Eukaryota</taxon>
        <taxon>Metazoa</taxon>
        <taxon>Ecdysozoa</taxon>
        <taxon>Nematoda</taxon>
        <taxon>Enoplea</taxon>
        <taxon>Dorylaimia</taxon>
        <taxon>Mermithida</taxon>
        <taxon>Mermithoidea</taxon>
        <taxon>Mermithidae</taxon>
        <taxon>Romanomermis</taxon>
    </lineage>
</organism>
<reference evidence="3" key="1">
    <citation type="submission" date="2022-11" db="UniProtKB">
        <authorList>
            <consortium name="WormBaseParasite"/>
        </authorList>
    </citation>
    <scope>IDENTIFICATION</scope>
</reference>
<proteinExistence type="predicted"/>
<keyword evidence="1" id="KW-0812">Transmembrane</keyword>